<sequence>MITLAPNVYVAKYLKATGKMTPDQRERIINNMVVGLKGTVRGGCGMQRWSTTKWG</sequence>
<proteinExistence type="predicted"/>
<evidence type="ECO:0000313" key="3">
    <source>
        <dbReference type="EMBL" id="CAK9008771.1"/>
    </source>
</evidence>
<protein>
    <recommendedName>
        <fullName evidence="1">Alpha-macroglobulin-like TED domain-containing protein</fullName>
    </recommendedName>
</protein>
<evidence type="ECO:0000259" key="1">
    <source>
        <dbReference type="Pfam" id="PF07678"/>
    </source>
</evidence>
<dbReference type="Gene3D" id="1.50.10.20">
    <property type="match status" value="1"/>
</dbReference>
<keyword evidence="4" id="KW-1185">Reference proteome</keyword>
<gene>
    <name evidence="2" type="ORF">CCMP2556_LOCUS9372</name>
    <name evidence="3" type="ORF">CCMP2556_LOCUS9382</name>
</gene>
<reference evidence="2 4" key="1">
    <citation type="submission" date="2024-02" db="EMBL/GenBank/DDBJ databases">
        <authorList>
            <person name="Chen Y."/>
            <person name="Shah S."/>
            <person name="Dougan E. K."/>
            <person name="Thang M."/>
            <person name="Chan C."/>
        </authorList>
    </citation>
    <scope>NUCLEOTIDE SEQUENCE [LARGE SCALE GENOMIC DNA]</scope>
</reference>
<dbReference type="Pfam" id="PF07678">
    <property type="entry name" value="TED_complement"/>
    <property type="match status" value="1"/>
</dbReference>
<dbReference type="EMBL" id="CAXAMN010004347">
    <property type="protein sequence ID" value="CAK9008771.1"/>
    <property type="molecule type" value="Genomic_DNA"/>
</dbReference>
<name>A0ABP0J322_9DINO</name>
<organism evidence="2 4">
    <name type="scientific">Durusdinium trenchii</name>
    <dbReference type="NCBI Taxonomy" id="1381693"/>
    <lineage>
        <taxon>Eukaryota</taxon>
        <taxon>Sar</taxon>
        <taxon>Alveolata</taxon>
        <taxon>Dinophyceae</taxon>
        <taxon>Suessiales</taxon>
        <taxon>Symbiodiniaceae</taxon>
        <taxon>Durusdinium</taxon>
    </lineage>
</organism>
<accession>A0ABP0J322</accession>
<feature type="domain" description="Alpha-macroglobulin-like TED" evidence="1">
    <location>
        <begin position="1"/>
        <end position="37"/>
    </location>
</feature>
<evidence type="ECO:0000313" key="2">
    <source>
        <dbReference type="EMBL" id="CAK9008743.1"/>
    </source>
</evidence>
<comment type="caution">
    <text evidence="2">The sequence shown here is derived from an EMBL/GenBank/DDBJ whole genome shotgun (WGS) entry which is preliminary data.</text>
</comment>
<evidence type="ECO:0000313" key="4">
    <source>
        <dbReference type="Proteomes" id="UP001642484"/>
    </source>
</evidence>
<dbReference type="Proteomes" id="UP001642484">
    <property type="component" value="Unassembled WGS sequence"/>
</dbReference>
<dbReference type="EMBL" id="CAXAMN010004336">
    <property type="protein sequence ID" value="CAK9008743.1"/>
    <property type="molecule type" value="Genomic_DNA"/>
</dbReference>
<dbReference type="InterPro" id="IPR011626">
    <property type="entry name" value="Alpha-macroglobulin_TED"/>
</dbReference>